<sequence length="211" mass="24746">MHTDYKRCARTPDLLATFGATESVLRRLRQEEPINANSLILSNIQFIMSKCLSLKQVRQHSLQGKEQKSCNLGHALPSTTEDFIRLFKEGFIQLFLSVRRDRMQKEEIQCRKDAPKERERCQTKQMREDQREELFFIPDKESLQLSSVANSTDYQKRGITYSTDRKLALPSPPLNHVPKHHIYTPFKYLQGWRLNHFPGQPVRMLDNPFGE</sequence>
<reference evidence="1 2" key="1">
    <citation type="journal article" date="2023" name="J. Hered.">
        <title>Chromosome-level genome of the wood stork (Mycteria americana) provides insight into avian chromosome evolution.</title>
        <authorList>
            <person name="Flamio R. Jr."/>
            <person name="Ramstad K.M."/>
        </authorList>
    </citation>
    <scope>NUCLEOTIDE SEQUENCE [LARGE SCALE GENOMIC DNA]</scope>
    <source>
        <strain evidence="1">JAX WOST 10</strain>
    </source>
</reference>
<name>A0AAN7N6L6_MYCAM</name>
<evidence type="ECO:0000313" key="2">
    <source>
        <dbReference type="Proteomes" id="UP001333110"/>
    </source>
</evidence>
<comment type="caution">
    <text evidence="1">The sequence shown here is derived from an EMBL/GenBank/DDBJ whole genome shotgun (WGS) entry which is preliminary data.</text>
</comment>
<evidence type="ECO:0000313" key="1">
    <source>
        <dbReference type="EMBL" id="KAK4809530.1"/>
    </source>
</evidence>
<accession>A0AAN7N6L6</accession>
<protein>
    <submittedName>
        <fullName evidence="1">Uncharacterized protein</fullName>
    </submittedName>
</protein>
<dbReference type="EMBL" id="JAUNZN010000021">
    <property type="protein sequence ID" value="KAK4809530.1"/>
    <property type="molecule type" value="Genomic_DNA"/>
</dbReference>
<organism evidence="1 2">
    <name type="scientific">Mycteria americana</name>
    <name type="common">Wood stork</name>
    <dbReference type="NCBI Taxonomy" id="33587"/>
    <lineage>
        <taxon>Eukaryota</taxon>
        <taxon>Metazoa</taxon>
        <taxon>Chordata</taxon>
        <taxon>Craniata</taxon>
        <taxon>Vertebrata</taxon>
        <taxon>Euteleostomi</taxon>
        <taxon>Archelosauria</taxon>
        <taxon>Archosauria</taxon>
        <taxon>Dinosauria</taxon>
        <taxon>Saurischia</taxon>
        <taxon>Theropoda</taxon>
        <taxon>Coelurosauria</taxon>
        <taxon>Aves</taxon>
        <taxon>Neognathae</taxon>
        <taxon>Neoaves</taxon>
        <taxon>Aequornithes</taxon>
        <taxon>Ciconiiformes</taxon>
        <taxon>Ciconiidae</taxon>
        <taxon>Mycteria</taxon>
    </lineage>
</organism>
<gene>
    <name evidence="1" type="ORF">QYF61_015366</name>
</gene>
<proteinExistence type="predicted"/>
<dbReference type="Proteomes" id="UP001333110">
    <property type="component" value="Unassembled WGS sequence"/>
</dbReference>
<keyword evidence="2" id="KW-1185">Reference proteome</keyword>
<dbReference type="AlphaFoldDB" id="A0AAN7N6L6"/>